<name>A0AB38ZLX6_9VIRU</name>
<protein>
    <submittedName>
        <fullName evidence="1">Uncharacterized protein</fullName>
    </submittedName>
</protein>
<evidence type="ECO:0000313" key="1">
    <source>
        <dbReference type="EMBL" id="XAO13362.1"/>
    </source>
</evidence>
<accession>A0AB38ZLX6</accession>
<proteinExistence type="predicted"/>
<sequence>MNDLHQAMHLVDECTDILPEGTYMKLCTHLKNAYNHLTEPVYFFEHGNVVEHFRGRSIQLDRDFIYGQLIYLEKELENHQPIQRITKNIKEQVSFYYNVDETEFQPKAFNDLCKSFMNEENTFRELYRDAIIKRIEWLEQSLESLS</sequence>
<reference evidence="1" key="1">
    <citation type="submission" date="2024-01" db="EMBL/GenBank/DDBJ databases">
        <title>Genomic and biogeographic characterisation of Mantoniella tinhauana virus 1, the first discovered Mantoniella-infecting prasinovirus.</title>
        <authorList>
            <person name="Rey Redondo E."/>
            <person name="Yung C.C.M."/>
        </authorList>
    </citation>
    <scope>NUCLEOTIDE SEQUENCE</scope>
    <source>
        <strain evidence="1">Lau Fau Shan</strain>
    </source>
</reference>
<organism evidence="1">
    <name type="scientific">Mantoniella tinhauana virus 1</name>
    <dbReference type="NCBI Taxonomy" id="3111543"/>
    <lineage>
        <taxon>Viruses</taxon>
    </lineage>
</organism>
<dbReference type="EMBL" id="PP130629">
    <property type="protein sequence ID" value="XAO13362.1"/>
    <property type="molecule type" value="Genomic_DNA"/>
</dbReference>